<feature type="domain" description="Transposase InsH N-terminal" evidence="1">
    <location>
        <begin position="16"/>
        <end position="66"/>
    </location>
</feature>
<evidence type="ECO:0000313" key="2">
    <source>
        <dbReference type="EMBL" id="SMB99710.1"/>
    </source>
</evidence>
<name>A0A1W1W2K7_9BACT</name>
<reference evidence="2 3" key="1">
    <citation type="submission" date="2017-04" db="EMBL/GenBank/DDBJ databases">
        <authorList>
            <person name="Afonso C.L."/>
            <person name="Miller P.J."/>
            <person name="Scott M.A."/>
            <person name="Spackman E."/>
            <person name="Goraichik I."/>
            <person name="Dimitrov K.M."/>
            <person name="Suarez D.L."/>
            <person name="Swayne D.E."/>
        </authorList>
    </citation>
    <scope>NUCLEOTIDE SEQUENCE [LARGE SCALE GENOMIC DNA]</scope>
    <source>
        <strain evidence="2 3">DSM 11622</strain>
    </source>
</reference>
<proteinExistence type="predicted"/>
<protein>
    <recommendedName>
        <fullName evidence="1">Transposase InsH N-terminal domain-containing protein</fullName>
    </recommendedName>
</protein>
<keyword evidence="3" id="KW-1185">Reference proteome</keyword>
<dbReference type="Proteomes" id="UP000192266">
    <property type="component" value="Unassembled WGS sequence"/>
</dbReference>
<dbReference type="AlphaFoldDB" id="A0A1W1W2K7"/>
<dbReference type="InterPro" id="IPR008490">
    <property type="entry name" value="Transposase_InsH_N"/>
</dbReference>
<evidence type="ECO:0000259" key="1">
    <source>
        <dbReference type="Pfam" id="PF05598"/>
    </source>
</evidence>
<accession>A0A1W1W2K7</accession>
<dbReference type="Pfam" id="PF05598">
    <property type="entry name" value="DUF772"/>
    <property type="match status" value="1"/>
</dbReference>
<sequence>MQGKKQFTDQVVSQFCLSERVPRHNLYRRLDELLDLRFLYPETQAQYSHTGQPSLDPMVFFKWVLLNK</sequence>
<organism evidence="2 3">
    <name type="scientific">Hymenobacter roseosalivarius DSM 11622</name>
    <dbReference type="NCBI Taxonomy" id="645990"/>
    <lineage>
        <taxon>Bacteria</taxon>
        <taxon>Pseudomonadati</taxon>
        <taxon>Bacteroidota</taxon>
        <taxon>Cytophagia</taxon>
        <taxon>Cytophagales</taxon>
        <taxon>Hymenobacteraceae</taxon>
        <taxon>Hymenobacter</taxon>
    </lineage>
</organism>
<dbReference type="RefSeq" id="WP_084447381.1">
    <property type="nucleotide sequence ID" value="NZ_FWWW01000093.1"/>
</dbReference>
<evidence type="ECO:0000313" key="3">
    <source>
        <dbReference type="Proteomes" id="UP000192266"/>
    </source>
</evidence>
<gene>
    <name evidence="2" type="ORF">SAMN00120144_3580</name>
</gene>
<dbReference type="EMBL" id="FWWW01000093">
    <property type="protein sequence ID" value="SMB99710.1"/>
    <property type="molecule type" value="Genomic_DNA"/>
</dbReference>